<comment type="subcellular location">
    <subcellularLocation>
        <location evidence="1">Membrane</location>
        <topology evidence="1">Multi-pass membrane protein</topology>
    </subcellularLocation>
</comment>
<feature type="transmembrane region" description="Helical" evidence="6">
    <location>
        <begin position="154"/>
        <end position="176"/>
    </location>
</feature>
<evidence type="ECO:0000256" key="4">
    <source>
        <dbReference type="ARBA" id="ARBA00022989"/>
    </source>
</evidence>
<feature type="domain" description="Major facilitator superfamily (MFS) profile" evidence="7">
    <location>
        <begin position="371"/>
        <end position="560"/>
    </location>
</feature>
<comment type="caution">
    <text evidence="8">The sequence shown here is derived from an EMBL/GenBank/DDBJ whole genome shotgun (WGS) entry which is preliminary data.</text>
</comment>
<feature type="transmembrane region" description="Helical" evidence="6">
    <location>
        <begin position="469"/>
        <end position="492"/>
    </location>
</feature>
<dbReference type="SUPFAM" id="SSF103473">
    <property type="entry name" value="MFS general substrate transporter"/>
    <property type="match status" value="1"/>
</dbReference>
<feature type="transmembrane region" description="Helical" evidence="6">
    <location>
        <begin position="58"/>
        <end position="81"/>
    </location>
</feature>
<evidence type="ECO:0000256" key="2">
    <source>
        <dbReference type="ARBA" id="ARBA00022448"/>
    </source>
</evidence>
<dbReference type="GO" id="GO:0022857">
    <property type="term" value="F:transmembrane transporter activity"/>
    <property type="evidence" value="ECO:0007669"/>
    <property type="project" value="InterPro"/>
</dbReference>
<name>A0AAE1E002_9GAST</name>
<feature type="transmembrane region" description="Helical" evidence="6">
    <location>
        <begin position="101"/>
        <end position="121"/>
    </location>
</feature>
<keyword evidence="5 6" id="KW-0472">Membrane</keyword>
<evidence type="ECO:0000256" key="6">
    <source>
        <dbReference type="SAM" id="Phobius"/>
    </source>
</evidence>
<evidence type="ECO:0000313" key="9">
    <source>
        <dbReference type="Proteomes" id="UP001283361"/>
    </source>
</evidence>
<proteinExistence type="predicted"/>
<feature type="transmembrane region" description="Helical" evidence="6">
    <location>
        <begin position="128"/>
        <end position="148"/>
    </location>
</feature>
<feature type="transmembrane region" description="Helical" evidence="6">
    <location>
        <begin position="412"/>
        <end position="432"/>
    </location>
</feature>
<dbReference type="EMBL" id="JAWDGP010001755">
    <property type="protein sequence ID" value="KAK3788550.1"/>
    <property type="molecule type" value="Genomic_DNA"/>
</dbReference>
<evidence type="ECO:0000256" key="1">
    <source>
        <dbReference type="ARBA" id="ARBA00004141"/>
    </source>
</evidence>
<dbReference type="Pfam" id="PF07690">
    <property type="entry name" value="MFS_1"/>
    <property type="match status" value="1"/>
</dbReference>
<evidence type="ECO:0000259" key="7">
    <source>
        <dbReference type="PROSITE" id="PS50850"/>
    </source>
</evidence>
<dbReference type="PANTHER" id="PTHR43385:SF1">
    <property type="entry name" value="RIBOFLAVIN TRANSPORTER RIBJ"/>
    <property type="match status" value="1"/>
</dbReference>
<gene>
    <name evidence="8" type="ORF">RRG08_030249</name>
</gene>
<keyword evidence="3 6" id="KW-0812">Transmembrane</keyword>
<dbReference type="Gene3D" id="1.20.1250.20">
    <property type="entry name" value="MFS general substrate transporter like domains"/>
    <property type="match status" value="2"/>
</dbReference>
<accession>A0AAE1E002</accession>
<feature type="transmembrane region" description="Helical" evidence="6">
    <location>
        <begin position="188"/>
        <end position="213"/>
    </location>
</feature>
<dbReference type="PANTHER" id="PTHR43385">
    <property type="entry name" value="RIBOFLAVIN TRANSPORTER RIBJ"/>
    <property type="match status" value="1"/>
</dbReference>
<dbReference type="AlphaFoldDB" id="A0AAE1E002"/>
<keyword evidence="9" id="KW-1185">Reference proteome</keyword>
<evidence type="ECO:0000256" key="3">
    <source>
        <dbReference type="ARBA" id="ARBA00022692"/>
    </source>
</evidence>
<dbReference type="InterPro" id="IPR020846">
    <property type="entry name" value="MFS_dom"/>
</dbReference>
<dbReference type="PROSITE" id="PS50850">
    <property type="entry name" value="MFS"/>
    <property type="match status" value="1"/>
</dbReference>
<dbReference type="InterPro" id="IPR011701">
    <property type="entry name" value="MFS"/>
</dbReference>
<dbReference type="InterPro" id="IPR036259">
    <property type="entry name" value="MFS_trans_sf"/>
</dbReference>
<dbReference type="GO" id="GO:0016020">
    <property type="term" value="C:membrane"/>
    <property type="evidence" value="ECO:0007669"/>
    <property type="project" value="UniProtKB-SubCell"/>
</dbReference>
<keyword evidence="4 6" id="KW-1133">Transmembrane helix</keyword>
<dbReference type="Proteomes" id="UP001283361">
    <property type="component" value="Unassembled WGS sequence"/>
</dbReference>
<dbReference type="InterPro" id="IPR052983">
    <property type="entry name" value="MFS_Riboflavin_Transporter"/>
</dbReference>
<feature type="transmembrane region" description="Helical" evidence="6">
    <location>
        <begin position="504"/>
        <end position="522"/>
    </location>
</feature>
<feature type="transmembrane region" description="Helical" evidence="6">
    <location>
        <begin position="444"/>
        <end position="463"/>
    </location>
</feature>
<feature type="transmembrane region" description="Helical" evidence="6">
    <location>
        <begin position="241"/>
        <end position="265"/>
    </location>
</feature>
<reference evidence="8" key="1">
    <citation type="journal article" date="2023" name="G3 (Bethesda)">
        <title>A reference genome for the long-term kleptoplast-retaining sea slug Elysia crispata morphotype clarki.</title>
        <authorList>
            <person name="Eastman K.E."/>
            <person name="Pendleton A.L."/>
            <person name="Shaikh M.A."/>
            <person name="Suttiyut T."/>
            <person name="Ogas R."/>
            <person name="Tomko P."/>
            <person name="Gavelis G."/>
            <person name="Widhalm J.R."/>
            <person name="Wisecaver J.H."/>
        </authorList>
    </citation>
    <scope>NUCLEOTIDE SEQUENCE</scope>
    <source>
        <strain evidence="8">ECLA1</strain>
    </source>
</reference>
<keyword evidence="2" id="KW-0813">Transport</keyword>
<feature type="transmembrane region" description="Helical" evidence="6">
    <location>
        <begin position="534"/>
        <end position="553"/>
    </location>
</feature>
<sequence>MLQHYTALAHSLGTHHTPGRCLLDYSALLKALHFFGAIWQTSKMFSDGCIQTASQRQAVIVVGCSLLTFPFSMNTYFGNLLPYISSYYQAKKSELIWDVDPLWIISVFNIVSSLIMISCSLMEKWLGLPHTIFLGASLSALSILASYVSMREPAALVFSYGFINAVGTGLLFPLCTKVVLQAASTRKGLAYGVMTAFQSVGSLINIGLAFAVINPKNTDPDIMIDGTNYFSDPGLISRVPYYFIATGLLTIVSSSSGFGLVQTAAKDSNFWNSKKQGNPKDEDIEEAETGLNKQVEEKQLHPRESIRMTTLNSCENEAPILDKSVNKSAYTVKELEEKRINNSDTVPASNAPCLSSYSEVNSTHTCDLTPREALKTTRFWLIWLASFFLTHTFYILTNLYKQYGLLGITDDQILVITGVLSTATLIVTRPLVGVFSDKFGVKMTMVQTCAVSTVFMGLMILTIHLCPPLYIVMTIVEFSCTSTFFLIGSLLVNELLGPTHYPSIIGLVYTARVISSLLDPILVNTMITTIGWDWVFNSGVISGILSLLFSLGLPEKGINR</sequence>
<feature type="transmembrane region" description="Helical" evidence="6">
    <location>
        <begin position="379"/>
        <end position="400"/>
    </location>
</feature>
<evidence type="ECO:0000256" key="5">
    <source>
        <dbReference type="ARBA" id="ARBA00023136"/>
    </source>
</evidence>
<organism evidence="8 9">
    <name type="scientific">Elysia crispata</name>
    <name type="common">lettuce slug</name>
    <dbReference type="NCBI Taxonomy" id="231223"/>
    <lineage>
        <taxon>Eukaryota</taxon>
        <taxon>Metazoa</taxon>
        <taxon>Spiralia</taxon>
        <taxon>Lophotrochozoa</taxon>
        <taxon>Mollusca</taxon>
        <taxon>Gastropoda</taxon>
        <taxon>Heterobranchia</taxon>
        <taxon>Euthyneura</taxon>
        <taxon>Panpulmonata</taxon>
        <taxon>Sacoglossa</taxon>
        <taxon>Placobranchoidea</taxon>
        <taxon>Plakobranchidae</taxon>
        <taxon>Elysia</taxon>
    </lineage>
</organism>
<evidence type="ECO:0000313" key="8">
    <source>
        <dbReference type="EMBL" id="KAK3788550.1"/>
    </source>
</evidence>
<protein>
    <recommendedName>
        <fullName evidence="7">Major facilitator superfamily (MFS) profile domain-containing protein</fullName>
    </recommendedName>
</protein>